<dbReference type="InterPro" id="IPR001387">
    <property type="entry name" value="Cro/C1-type_HTH"/>
</dbReference>
<dbReference type="CDD" id="cd00093">
    <property type="entry name" value="HTH_XRE"/>
    <property type="match status" value="1"/>
</dbReference>
<dbReference type="SMART" id="SM00530">
    <property type="entry name" value="HTH_XRE"/>
    <property type="match status" value="1"/>
</dbReference>
<keyword evidence="1" id="KW-0238">DNA-binding</keyword>
<keyword evidence="2" id="KW-0472">Membrane</keyword>
<feature type="transmembrane region" description="Helical" evidence="2">
    <location>
        <begin position="110"/>
        <end position="129"/>
    </location>
</feature>
<gene>
    <name evidence="4" type="ORF">MM59RIKEN_25000</name>
</gene>
<dbReference type="RefSeq" id="WP_213543409.1">
    <property type="nucleotide sequence ID" value="NZ_AP023420.1"/>
</dbReference>
<dbReference type="SUPFAM" id="SSF47413">
    <property type="entry name" value="lambda repressor-like DNA-binding domains"/>
    <property type="match status" value="1"/>
</dbReference>
<evidence type="ECO:0000256" key="1">
    <source>
        <dbReference type="ARBA" id="ARBA00023125"/>
    </source>
</evidence>
<dbReference type="AlphaFoldDB" id="A0A810QI92"/>
<evidence type="ECO:0000313" key="4">
    <source>
        <dbReference type="EMBL" id="BCK85181.1"/>
    </source>
</evidence>
<proteinExistence type="predicted"/>
<reference evidence="4" key="1">
    <citation type="submission" date="2020-09" db="EMBL/GenBank/DDBJ databases">
        <title>New species isolated from human feces.</title>
        <authorList>
            <person name="Kitahara M."/>
            <person name="Shigeno Y."/>
            <person name="Shime M."/>
            <person name="Matsumoto Y."/>
            <person name="Nakamura S."/>
            <person name="Motooka D."/>
            <person name="Fukuoka S."/>
            <person name="Nishikawa H."/>
            <person name="Benno Y."/>
        </authorList>
    </citation>
    <scope>NUCLEOTIDE SEQUENCE</scope>
    <source>
        <strain evidence="4">MM59</strain>
    </source>
</reference>
<dbReference type="PANTHER" id="PTHR46558:SF11">
    <property type="entry name" value="HTH-TYPE TRANSCRIPTIONAL REGULATOR XRE"/>
    <property type="match status" value="1"/>
</dbReference>
<dbReference type="KEGG" id="pfaa:MM59RIKEN_25000"/>
<keyword evidence="5" id="KW-1185">Reference proteome</keyword>
<dbReference type="InterPro" id="IPR010982">
    <property type="entry name" value="Lambda_DNA-bd_dom_sf"/>
</dbReference>
<protein>
    <recommendedName>
        <fullName evidence="3">HTH cro/C1-type domain-containing protein</fullName>
    </recommendedName>
</protein>
<dbReference type="EMBL" id="AP023420">
    <property type="protein sequence ID" value="BCK85181.1"/>
    <property type="molecule type" value="Genomic_DNA"/>
</dbReference>
<organism evidence="4 5">
    <name type="scientific">Pusillibacter faecalis</name>
    <dbReference type="NCBI Taxonomy" id="2714358"/>
    <lineage>
        <taxon>Bacteria</taxon>
        <taxon>Bacillati</taxon>
        <taxon>Bacillota</taxon>
        <taxon>Clostridia</taxon>
        <taxon>Eubacteriales</taxon>
        <taxon>Oscillospiraceae</taxon>
        <taxon>Pusillibacter</taxon>
    </lineage>
</organism>
<feature type="transmembrane region" description="Helical" evidence="2">
    <location>
        <begin position="86"/>
        <end position="104"/>
    </location>
</feature>
<keyword evidence="2" id="KW-1133">Transmembrane helix</keyword>
<sequence>MSGQTLGQMIASLRKERGMTQLELAERMGVTDKAVSKWERDLSCPSVETLPKLAELFCVSVDELMQVQSQTPPEAGCTERGEITVLALRAVALAMGVAVAVLSMMKQLDLNSGFTMLGVGLACGMLSLFGRKSR</sequence>
<dbReference type="PANTHER" id="PTHR46558">
    <property type="entry name" value="TRACRIPTIONAL REGULATORY PROTEIN-RELATED-RELATED"/>
    <property type="match status" value="1"/>
</dbReference>
<dbReference type="PROSITE" id="PS50943">
    <property type="entry name" value="HTH_CROC1"/>
    <property type="match status" value="1"/>
</dbReference>
<evidence type="ECO:0000313" key="5">
    <source>
        <dbReference type="Proteomes" id="UP000679848"/>
    </source>
</evidence>
<dbReference type="GO" id="GO:0003677">
    <property type="term" value="F:DNA binding"/>
    <property type="evidence" value="ECO:0007669"/>
    <property type="project" value="UniProtKB-KW"/>
</dbReference>
<dbReference type="Pfam" id="PF01381">
    <property type="entry name" value="HTH_3"/>
    <property type="match status" value="1"/>
</dbReference>
<feature type="domain" description="HTH cro/C1-type" evidence="3">
    <location>
        <begin position="10"/>
        <end position="64"/>
    </location>
</feature>
<evidence type="ECO:0000259" key="3">
    <source>
        <dbReference type="PROSITE" id="PS50943"/>
    </source>
</evidence>
<name>A0A810QI92_9FIRM</name>
<keyword evidence="2" id="KW-0812">Transmembrane</keyword>
<accession>A0A810QI92</accession>
<evidence type="ECO:0000256" key="2">
    <source>
        <dbReference type="SAM" id="Phobius"/>
    </source>
</evidence>
<dbReference type="Proteomes" id="UP000679848">
    <property type="component" value="Chromosome"/>
</dbReference>
<dbReference type="Gene3D" id="1.10.260.40">
    <property type="entry name" value="lambda repressor-like DNA-binding domains"/>
    <property type="match status" value="1"/>
</dbReference>